<dbReference type="Pfam" id="PF01584">
    <property type="entry name" value="CheW"/>
    <property type="match status" value="1"/>
</dbReference>
<dbReference type="Pfam" id="PF02518">
    <property type="entry name" value="HATPase_c"/>
    <property type="match status" value="1"/>
</dbReference>
<dbReference type="PROSITE" id="PS50109">
    <property type="entry name" value="HIS_KIN"/>
    <property type="match status" value="1"/>
</dbReference>
<dbReference type="SMART" id="SM00387">
    <property type="entry name" value="HATPase_c"/>
    <property type="match status" value="1"/>
</dbReference>
<feature type="region of interest" description="Disordered" evidence="7">
    <location>
        <begin position="232"/>
        <end position="264"/>
    </location>
</feature>
<protein>
    <recommendedName>
        <fullName evidence="2">histidine kinase</fullName>
        <ecNumber evidence="2">2.7.13.3</ecNumber>
    </recommendedName>
</protein>
<dbReference type="FunFam" id="3.30.565.10:FF:000016">
    <property type="entry name" value="Chemotaxis protein CheA, putative"/>
    <property type="match status" value="1"/>
</dbReference>
<dbReference type="PANTHER" id="PTHR43395:SF1">
    <property type="entry name" value="CHEMOTAXIS PROTEIN CHEA"/>
    <property type="match status" value="1"/>
</dbReference>
<dbReference type="RefSeq" id="WP_121922287.1">
    <property type="nucleotide sequence ID" value="NZ_REFO01000010.1"/>
</dbReference>
<evidence type="ECO:0000256" key="4">
    <source>
        <dbReference type="ARBA" id="ARBA00022679"/>
    </source>
</evidence>
<dbReference type="CDD" id="cd16916">
    <property type="entry name" value="HATPase_CheA-like"/>
    <property type="match status" value="1"/>
</dbReference>
<dbReference type="InterPro" id="IPR036641">
    <property type="entry name" value="HPT_dom_sf"/>
</dbReference>
<dbReference type="OrthoDB" id="9803176at2"/>
<dbReference type="Pfam" id="PF01627">
    <property type="entry name" value="Hpt"/>
    <property type="match status" value="1"/>
</dbReference>
<keyword evidence="4" id="KW-0808">Transferase</keyword>
<reference evidence="11 12" key="1">
    <citation type="submission" date="2018-10" db="EMBL/GenBank/DDBJ databases">
        <title>Genomic Encyclopedia of Archaeal and Bacterial Type Strains, Phase II (KMG-II): from individual species to whole genera.</title>
        <authorList>
            <person name="Goeker M."/>
        </authorList>
    </citation>
    <scope>NUCLEOTIDE SEQUENCE [LARGE SCALE GENOMIC DNA]</scope>
    <source>
        <strain evidence="11 12">VM1</strain>
    </source>
</reference>
<dbReference type="SMART" id="SM00073">
    <property type="entry name" value="HPT"/>
    <property type="match status" value="1"/>
</dbReference>
<dbReference type="InterPro" id="IPR051315">
    <property type="entry name" value="Bact_Chemotaxis_CheA"/>
</dbReference>
<evidence type="ECO:0000259" key="8">
    <source>
        <dbReference type="PROSITE" id="PS50109"/>
    </source>
</evidence>
<dbReference type="SUPFAM" id="SSF50341">
    <property type="entry name" value="CheW-like"/>
    <property type="match status" value="1"/>
</dbReference>
<feature type="compositionally biased region" description="Basic and acidic residues" evidence="7">
    <location>
        <begin position="232"/>
        <end position="260"/>
    </location>
</feature>
<comment type="caution">
    <text evidence="11">The sequence shown here is derived from an EMBL/GenBank/DDBJ whole genome shotgun (WGS) entry which is preliminary data.</text>
</comment>
<dbReference type="InterPro" id="IPR008207">
    <property type="entry name" value="Sig_transdc_His_kin_Hpt_dom"/>
</dbReference>
<dbReference type="InterPro" id="IPR004105">
    <property type="entry name" value="CheA-like_dim"/>
</dbReference>
<dbReference type="SUPFAM" id="SSF55874">
    <property type="entry name" value="ATPase domain of HSP90 chaperone/DNA topoisomerase II/histidine kinase"/>
    <property type="match status" value="1"/>
</dbReference>
<dbReference type="Pfam" id="PF02895">
    <property type="entry name" value="H-kinase_dim"/>
    <property type="match status" value="1"/>
</dbReference>
<feature type="domain" description="CheW-like" evidence="9">
    <location>
        <begin position="530"/>
        <end position="661"/>
    </location>
</feature>
<dbReference type="InterPro" id="IPR003594">
    <property type="entry name" value="HATPase_dom"/>
</dbReference>
<feature type="domain" description="Histidine kinase" evidence="8">
    <location>
        <begin position="286"/>
        <end position="528"/>
    </location>
</feature>
<dbReference type="GO" id="GO:0005737">
    <property type="term" value="C:cytoplasm"/>
    <property type="evidence" value="ECO:0007669"/>
    <property type="project" value="InterPro"/>
</dbReference>
<organism evidence="11 12">
    <name type="scientific">Hydrogenothermus marinus</name>
    <dbReference type="NCBI Taxonomy" id="133270"/>
    <lineage>
        <taxon>Bacteria</taxon>
        <taxon>Pseudomonadati</taxon>
        <taxon>Aquificota</taxon>
        <taxon>Aquificia</taxon>
        <taxon>Aquificales</taxon>
        <taxon>Hydrogenothermaceae</taxon>
        <taxon>Hydrogenothermus</taxon>
    </lineage>
</organism>
<dbReference type="GO" id="GO:0006935">
    <property type="term" value="P:chemotaxis"/>
    <property type="evidence" value="ECO:0007669"/>
    <property type="project" value="InterPro"/>
</dbReference>
<evidence type="ECO:0000259" key="10">
    <source>
        <dbReference type="PROSITE" id="PS50894"/>
    </source>
</evidence>
<dbReference type="InterPro" id="IPR002545">
    <property type="entry name" value="CheW-lke_dom"/>
</dbReference>
<feature type="modified residue" description="Phosphohistidine" evidence="6">
    <location>
        <position position="52"/>
    </location>
</feature>
<dbReference type="SMART" id="SM00260">
    <property type="entry name" value="CheW"/>
    <property type="match status" value="1"/>
</dbReference>
<evidence type="ECO:0000256" key="2">
    <source>
        <dbReference type="ARBA" id="ARBA00012438"/>
    </source>
</evidence>
<dbReference type="InterPro" id="IPR036061">
    <property type="entry name" value="CheW-like_dom_sf"/>
</dbReference>
<keyword evidence="5 11" id="KW-0418">Kinase</keyword>
<name>A0A3M0BML5_9AQUI</name>
<evidence type="ECO:0000256" key="1">
    <source>
        <dbReference type="ARBA" id="ARBA00000085"/>
    </source>
</evidence>
<dbReference type="Proteomes" id="UP000280842">
    <property type="component" value="Unassembled WGS sequence"/>
</dbReference>
<dbReference type="EMBL" id="REFO01000010">
    <property type="protein sequence ID" value="RMA97509.1"/>
    <property type="molecule type" value="Genomic_DNA"/>
</dbReference>
<evidence type="ECO:0000313" key="11">
    <source>
        <dbReference type="EMBL" id="RMA97509.1"/>
    </source>
</evidence>
<dbReference type="CDD" id="cd00731">
    <property type="entry name" value="CheA_reg"/>
    <property type="match status" value="1"/>
</dbReference>
<keyword evidence="12" id="KW-1185">Reference proteome</keyword>
<evidence type="ECO:0000256" key="5">
    <source>
        <dbReference type="ARBA" id="ARBA00022777"/>
    </source>
</evidence>
<dbReference type="EC" id="2.7.13.3" evidence="2"/>
<dbReference type="SMART" id="SM01231">
    <property type="entry name" value="H-kinase_dim"/>
    <property type="match status" value="1"/>
</dbReference>
<dbReference type="Gene3D" id="1.20.120.160">
    <property type="entry name" value="HPT domain"/>
    <property type="match status" value="1"/>
</dbReference>
<dbReference type="Gene3D" id="3.30.565.10">
    <property type="entry name" value="Histidine kinase-like ATPase, C-terminal domain"/>
    <property type="match status" value="1"/>
</dbReference>
<dbReference type="SUPFAM" id="SSF47226">
    <property type="entry name" value="Histidine-containing phosphotransfer domain, HPT domain"/>
    <property type="match status" value="1"/>
</dbReference>
<evidence type="ECO:0000256" key="3">
    <source>
        <dbReference type="ARBA" id="ARBA00022553"/>
    </source>
</evidence>
<dbReference type="Gene3D" id="1.10.287.560">
    <property type="entry name" value="Histidine kinase CheA-like, homodimeric domain"/>
    <property type="match status" value="1"/>
</dbReference>
<sequence length="667" mass="75403">MKVNIPEDMQEILSEFLVEADEIVEQLDNDLIELEENPEDVNLLNKIFREIHTLKGGAGFLNLTTIVEIAHKIEDIFNKLRNNELKLTSSMMDVILEGIDKLKEGLERLKEEDEIPDEEEIQDIVLKLQAILEGKEIENRTSDSTENSKFSQKGFEESIANFVFKEGVDDDIKELILKFGAKDLAELLEDIILLPPDERPSLETIEKLEKLVNEGKDIKDLIEIKETKSESKKKPKEELKVEEKPKEKQKVSEKPVEKKAAEKKKKAEKKEDVIRVDVERVETLMNLVGELVLDRNRIVKLASILHAESKKEDSNIETLLEAITAMSRTVSDLQDAIMKLRMQPVKKIFSKFPRIVRDLAKKLNKKVQLILEGEDTEIDRSILDKLEDPLIHLVRNAIDHGIETPEERLKAGKPEVGTIVLGAYQEGDRIIIYIEDDGKGIDPEKVKQKAIEKGLITPEQAENMSDKEAYELIFMPGFSTVEKVSEVSGRGVGMDVVASTIHALRGNIEIESELGRGTKIIMKLPLTVAIIRTLMVAVNDRIFAIPLFSVVEIVRYKPENVKQVGHFKSLLLRDEVYILFNLNELFEIEDKKEKKYVVIVKVGEKNIAIAVEELFGEEEIVIKPLGDLLEDVKGIAGATITGDGKVVLIVDPNSLINDMKNQLVGVI</sequence>
<dbReference type="InterPro" id="IPR005467">
    <property type="entry name" value="His_kinase_dom"/>
</dbReference>
<dbReference type="InterPro" id="IPR036890">
    <property type="entry name" value="HATPase_C_sf"/>
</dbReference>
<dbReference type="PROSITE" id="PS50894">
    <property type="entry name" value="HPT"/>
    <property type="match status" value="1"/>
</dbReference>
<dbReference type="AlphaFoldDB" id="A0A3M0BML5"/>
<dbReference type="Gene3D" id="2.30.30.40">
    <property type="entry name" value="SH3 Domains"/>
    <property type="match status" value="1"/>
</dbReference>
<dbReference type="InterPro" id="IPR004358">
    <property type="entry name" value="Sig_transdc_His_kin-like_C"/>
</dbReference>
<gene>
    <name evidence="11" type="ORF">CLV39_0122</name>
</gene>
<evidence type="ECO:0000256" key="7">
    <source>
        <dbReference type="SAM" id="MobiDB-lite"/>
    </source>
</evidence>
<dbReference type="GO" id="GO:0000155">
    <property type="term" value="F:phosphorelay sensor kinase activity"/>
    <property type="evidence" value="ECO:0007669"/>
    <property type="project" value="InterPro"/>
</dbReference>
<keyword evidence="3 6" id="KW-0597">Phosphoprotein</keyword>
<evidence type="ECO:0000256" key="6">
    <source>
        <dbReference type="PROSITE-ProRule" id="PRU00110"/>
    </source>
</evidence>
<dbReference type="CDD" id="cd00088">
    <property type="entry name" value="HPT"/>
    <property type="match status" value="1"/>
</dbReference>
<evidence type="ECO:0000313" key="12">
    <source>
        <dbReference type="Proteomes" id="UP000280842"/>
    </source>
</evidence>
<dbReference type="PROSITE" id="PS50851">
    <property type="entry name" value="CHEW"/>
    <property type="match status" value="1"/>
</dbReference>
<dbReference type="InterPro" id="IPR036097">
    <property type="entry name" value="HisK_dim/P_sf"/>
</dbReference>
<dbReference type="SUPFAM" id="SSF47384">
    <property type="entry name" value="Homodimeric domain of signal transducing histidine kinase"/>
    <property type="match status" value="1"/>
</dbReference>
<proteinExistence type="predicted"/>
<dbReference type="PRINTS" id="PR00344">
    <property type="entry name" value="BCTRLSENSOR"/>
</dbReference>
<dbReference type="InterPro" id="IPR037006">
    <property type="entry name" value="CheA-like_homodim_sf"/>
</dbReference>
<feature type="domain" description="HPt" evidence="10">
    <location>
        <begin position="5"/>
        <end position="109"/>
    </location>
</feature>
<dbReference type="PANTHER" id="PTHR43395">
    <property type="entry name" value="SENSOR HISTIDINE KINASE CHEA"/>
    <property type="match status" value="1"/>
</dbReference>
<comment type="catalytic activity">
    <reaction evidence="1">
        <text>ATP + protein L-histidine = ADP + protein N-phospho-L-histidine.</text>
        <dbReference type="EC" id="2.7.13.3"/>
    </reaction>
</comment>
<accession>A0A3M0BML5</accession>
<evidence type="ECO:0000259" key="9">
    <source>
        <dbReference type="PROSITE" id="PS50851"/>
    </source>
</evidence>